<name>A0ABQ6A2A3_9PROT</name>
<dbReference type="InterPro" id="IPR036942">
    <property type="entry name" value="Beta-barrel_TonB_sf"/>
</dbReference>
<keyword evidence="3 12" id="KW-1134">Transmembrane beta strand</keyword>
<dbReference type="Proteomes" id="UP001156641">
    <property type="component" value="Unassembled WGS sequence"/>
</dbReference>
<proteinExistence type="inferred from homology"/>
<comment type="similarity">
    <text evidence="12 13">Belongs to the TonB-dependent receptor family.</text>
</comment>
<keyword evidence="10 12" id="KW-0472">Membrane</keyword>
<dbReference type="Gene3D" id="2.40.170.20">
    <property type="entry name" value="TonB-dependent receptor, beta-barrel domain"/>
    <property type="match status" value="1"/>
</dbReference>
<dbReference type="InterPro" id="IPR039426">
    <property type="entry name" value="TonB-dep_rcpt-like"/>
</dbReference>
<evidence type="ECO:0000313" key="17">
    <source>
        <dbReference type="EMBL" id="GLR65906.1"/>
    </source>
</evidence>
<reference evidence="18" key="1">
    <citation type="journal article" date="2019" name="Int. J. Syst. Evol. Microbiol.">
        <title>The Global Catalogue of Microorganisms (GCM) 10K type strain sequencing project: providing services to taxonomists for standard genome sequencing and annotation.</title>
        <authorList>
            <consortium name="The Broad Institute Genomics Platform"/>
            <consortium name="The Broad Institute Genome Sequencing Center for Infectious Disease"/>
            <person name="Wu L."/>
            <person name="Ma J."/>
        </authorList>
    </citation>
    <scope>NUCLEOTIDE SEQUENCE [LARGE SCALE GENOMIC DNA]</scope>
    <source>
        <strain evidence="18">NBRC 112502</strain>
    </source>
</reference>
<keyword evidence="9 13" id="KW-0798">TonB box</keyword>
<dbReference type="InterPro" id="IPR037066">
    <property type="entry name" value="Plug_dom_sf"/>
</dbReference>
<evidence type="ECO:0000256" key="5">
    <source>
        <dbReference type="ARBA" id="ARBA00022692"/>
    </source>
</evidence>
<evidence type="ECO:0000256" key="1">
    <source>
        <dbReference type="ARBA" id="ARBA00004571"/>
    </source>
</evidence>
<dbReference type="Gene3D" id="2.170.130.10">
    <property type="entry name" value="TonB-dependent receptor, plug domain"/>
    <property type="match status" value="1"/>
</dbReference>
<feature type="domain" description="TonB-dependent receptor-like beta-barrel" evidence="15">
    <location>
        <begin position="297"/>
        <end position="721"/>
    </location>
</feature>
<dbReference type="InterPro" id="IPR012910">
    <property type="entry name" value="Plug_dom"/>
</dbReference>
<evidence type="ECO:0000256" key="14">
    <source>
        <dbReference type="SAM" id="SignalP"/>
    </source>
</evidence>
<organism evidence="17 18">
    <name type="scientific">Acidocella aquatica</name>
    <dbReference type="NCBI Taxonomy" id="1922313"/>
    <lineage>
        <taxon>Bacteria</taxon>
        <taxon>Pseudomonadati</taxon>
        <taxon>Pseudomonadota</taxon>
        <taxon>Alphaproteobacteria</taxon>
        <taxon>Acetobacterales</taxon>
        <taxon>Acidocellaceae</taxon>
        <taxon>Acidocella</taxon>
    </lineage>
</organism>
<keyword evidence="6 14" id="KW-0732">Signal</keyword>
<accession>A0ABQ6A2A3</accession>
<dbReference type="Pfam" id="PF00593">
    <property type="entry name" value="TonB_dep_Rec_b-barrel"/>
    <property type="match status" value="1"/>
</dbReference>
<dbReference type="EMBL" id="BSOS01000007">
    <property type="protein sequence ID" value="GLR65906.1"/>
    <property type="molecule type" value="Genomic_DNA"/>
</dbReference>
<evidence type="ECO:0000256" key="10">
    <source>
        <dbReference type="ARBA" id="ARBA00023136"/>
    </source>
</evidence>
<feature type="signal peptide" evidence="14">
    <location>
        <begin position="1"/>
        <end position="20"/>
    </location>
</feature>
<dbReference type="InterPro" id="IPR000531">
    <property type="entry name" value="Beta-barrel_TonB"/>
</dbReference>
<evidence type="ECO:0000259" key="16">
    <source>
        <dbReference type="Pfam" id="PF07715"/>
    </source>
</evidence>
<keyword evidence="7" id="KW-0408">Iron</keyword>
<evidence type="ECO:0000259" key="15">
    <source>
        <dbReference type="Pfam" id="PF00593"/>
    </source>
</evidence>
<evidence type="ECO:0000256" key="9">
    <source>
        <dbReference type="ARBA" id="ARBA00023077"/>
    </source>
</evidence>
<evidence type="ECO:0000313" key="18">
    <source>
        <dbReference type="Proteomes" id="UP001156641"/>
    </source>
</evidence>
<evidence type="ECO:0000256" key="13">
    <source>
        <dbReference type="RuleBase" id="RU003357"/>
    </source>
</evidence>
<dbReference type="SUPFAM" id="SSF56935">
    <property type="entry name" value="Porins"/>
    <property type="match status" value="1"/>
</dbReference>
<evidence type="ECO:0000256" key="11">
    <source>
        <dbReference type="ARBA" id="ARBA00023237"/>
    </source>
</evidence>
<evidence type="ECO:0000256" key="4">
    <source>
        <dbReference type="ARBA" id="ARBA00022496"/>
    </source>
</evidence>
<evidence type="ECO:0000256" key="7">
    <source>
        <dbReference type="ARBA" id="ARBA00023004"/>
    </source>
</evidence>
<evidence type="ECO:0000256" key="6">
    <source>
        <dbReference type="ARBA" id="ARBA00022729"/>
    </source>
</evidence>
<evidence type="ECO:0000256" key="3">
    <source>
        <dbReference type="ARBA" id="ARBA00022452"/>
    </source>
</evidence>
<comment type="caution">
    <text evidence="17">The sequence shown here is derived from an EMBL/GenBank/DDBJ whole genome shotgun (WGS) entry which is preliminary data.</text>
</comment>
<dbReference type="PANTHER" id="PTHR32552">
    <property type="entry name" value="FERRICHROME IRON RECEPTOR-RELATED"/>
    <property type="match status" value="1"/>
</dbReference>
<keyword evidence="18" id="KW-1185">Reference proteome</keyword>
<sequence length="770" mass="83197">MRAALAAFGLAGTGVASAMAQSVNAGTVSASATTIGANTGFADAVLSKKAVQHQSQSVSTITKAETNLFTPQTSGLQTLTVKPGISINGYNATSGSARSTVSMRGVKVGWNSVPGDLETNGVTMLLDGIPLNSLIQGTGWHSTEIPMGTLLSGTNIIFGPGNPRDRWYDSLGGTVNFIPVQPTEKPEAGISASYGSNEQKNVSLYASSGVHDGWSSVLGYAYGEGNTFRTGGYNDPAHATQLYAKVRKDFTGGHISIGAYWQHSTEQRPNDIPVNPIAGVTVAGLNVPGAQLYSQQTSGFYSDLPQSVWFKKNQIQNYIGYAKFFDQLDTNTSLTNLLWYRHGEVIHYRVNPGFQAASLNDSEFYNPHSDTIGDKLSFDTSLPYNTVSYGGYVIASHTVDSYRGYQELSYQGSTPTSQLLPYQATQSIYDNLFAAVFLQDDISPIPALHIVPGIQLVNYGTSFYNNNASYALQYPPVQPGNTNPSVNKDFQRPEFSIGATYDIFPWLTPYANFAVTYQNPTGGVFNNAQTDLPSLKPVKSTDYEIGVRMLQDNFMGFEEVSGALGYYHDVLSDQTIPISLANQPNVTTFGYGSAILQGVNAEFDGKVNFNWEFFANAGYFDGHYTSYFSPGSGTYYNGVPVSNTPTLTSNIGFTYQRFVGENLVKASVFDQYFGHSYMFNNLIQAPTTQKIQAYNLVNFNVTMSTPYFNHLVPGLGDLTFGVSGSNILDRHYNSTEYVSSGGYFGGAGAGSVIANPGQGRAIFGTVSMKF</sequence>
<keyword evidence="5 12" id="KW-0812">Transmembrane</keyword>
<dbReference type="PANTHER" id="PTHR32552:SF89">
    <property type="entry name" value="CATECHOLATE SIDEROPHORE RECEPTOR FIU"/>
    <property type="match status" value="1"/>
</dbReference>
<evidence type="ECO:0008006" key="19">
    <source>
        <dbReference type="Google" id="ProtNLM"/>
    </source>
</evidence>
<keyword evidence="8" id="KW-0406">Ion transport</keyword>
<evidence type="ECO:0000256" key="12">
    <source>
        <dbReference type="PROSITE-ProRule" id="PRU01360"/>
    </source>
</evidence>
<comment type="subcellular location">
    <subcellularLocation>
        <location evidence="1 12">Cell outer membrane</location>
        <topology evidence="1 12">Multi-pass membrane protein</topology>
    </subcellularLocation>
</comment>
<protein>
    <recommendedName>
        <fullName evidence="19">TonB-dependent receptor</fullName>
    </recommendedName>
</protein>
<feature type="chain" id="PRO_5046340484" description="TonB-dependent receptor" evidence="14">
    <location>
        <begin position="21"/>
        <end position="770"/>
    </location>
</feature>
<evidence type="ECO:0000256" key="8">
    <source>
        <dbReference type="ARBA" id="ARBA00023065"/>
    </source>
</evidence>
<evidence type="ECO:0000256" key="2">
    <source>
        <dbReference type="ARBA" id="ARBA00022448"/>
    </source>
</evidence>
<keyword evidence="4" id="KW-0410">Iron transport</keyword>
<keyword evidence="2 12" id="KW-0813">Transport</keyword>
<feature type="domain" description="TonB-dependent receptor plug" evidence="16">
    <location>
        <begin position="52"/>
        <end position="143"/>
    </location>
</feature>
<dbReference type="PROSITE" id="PS52016">
    <property type="entry name" value="TONB_DEPENDENT_REC_3"/>
    <property type="match status" value="1"/>
</dbReference>
<gene>
    <name evidence="17" type="ORF">GCM10010909_05840</name>
</gene>
<dbReference type="Pfam" id="PF07715">
    <property type="entry name" value="Plug"/>
    <property type="match status" value="1"/>
</dbReference>
<keyword evidence="11 12" id="KW-0998">Cell outer membrane</keyword>